<dbReference type="RefSeq" id="XP_026293970.1">
    <property type="nucleotide sequence ID" value="XM_026438185.2"/>
</dbReference>
<sequence length="698" mass="81270">MSLFFRSILVRSRSVLRPSFPKKSPCVLRRLGVVEISALCRPSTTSASVSCARPHPKVVEQDVQYDPEPTRELTSPTNPGVKYEAKESQYYHQFMENSPLYKDTIFARKDLESLIISDIENVDHLLQIEDWNHASTSEIVDAFRTLTSYARANGLVISDPQFDNICSAISGRFKEFADDEMIEIGKLHTLWLFPPTSTEKNYELLRQSLDDFYCLRYTNEWFRTRNYTKILQAADTLYWQRWGAKSHFLRLMIYHLGTKTQEHHHMIQIMFYLGLMKQIPDTFKMYDLEKRIFSFRNQCSLPELAIVANSLFRTKSRLQYYPLMQEFLVKSLKSFSLLDDFLLTTISKGCNEAPQELKPLVALLQKRLTSNFNNFGMVAIIHAMWIFVKCGVIEEDFAQLVYDKSLSNFSNLRTKELTRIMIMFTELESSERDLKNLGEKLLAELEISQKQEWFQKKEFITGGVLHRLLLCGICPHDRVNEYLNFVNQRSVSSHSKIVGDKSTEALGIDVHLEVFYPNYTGTRLKPDLREAIYKYRFENCSDKFVKSCGTKGKRSSFNLKRVQSIEDSLLKVLDGRKDYMLVKQLVPSFGYIDVVLRISQEGLFLPIPEAMKLSERWEITKIPRQHIEDGDRFLALTFIGQSYEYTSKKISCFQREKKMILQSLGYRHEDVPIDNWIRATSPQQQTNLKTIISNALKK</sequence>
<name>A0A6J1TR12_FRAOC</name>
<reference evidence="2" key="1">
    <citation type="submission" date="2025-08" db="UniProtKB">
        <authorList>
            <consortium name="RefSeq"/>
        </authorList>
    </citation>
    <scope>IDENTIFICATION</scope>
    <source>
        <tissue evidence="2">Whole organism</tissue>
    </source>
</reference>
<evidence type="ECO:0000313" key="2">
    <source>
        <dbReference type="RefSeq" id="XP_026293970.1"/>
    </source>
</evidence>
<protein>
    <submittedName>
        <fullName evidence="2">Uncharacterized protein LOC113218038 isoform X1</fullName>
    </submittedName>
</protein>
<dbReference type="AlphaFoldDB" id="A0A6J1TR12"/>
<gene>
    <name evidence="2" type="primary">LOC113218038</name>
</gene>
<proteinExistence type="predicted"/>
<keyword evidence="1" id="KW-1185">Reference proteome</keyword>
<dbReference type="KEGG" id="foc:113218038"/>
<accession>A0A6J1TR12</accession>
<evidence type="ECO:0000313" key="1">
    <source>
        <dbReference type="Proteomes" id="UP000504606"/>
    </source>
</evidence>
<dbReference type="OrthoDB" id="10064757at2759"/>
<organism evidence="1 2">
    <name type="scientific">Frankliniella occidentalis</name>
    <name type="common">Western flower thrips</name>
    <name type="synonym">Euthrips occidentalis</name>
    <dbReference type="NCBI Taxonomy" id="133901"/>
    <lineage>
        <taxon>Eukaryota</taxon>
        <taxon>Metazoa</taxon>
        <taxon>Ecdysozoa</taxon>
        <taxon>Arthropoda</taxon>
        <taxon>Hexapoda</taxon>
        <taxon>Insecta</taxon>
        <taxon>Pterygota</taxon>
        <taxon>Neoptera</taxon>
        <taxon>Paraneoptera</taxon>
        <taxon>Thysanoptera</taxon>
        <taxon>Terebrantia</taxon>
        <taxon>Thripoidea</taxon>
        <taxon>Thripidae</taxon>
        <taxon>Frankliniella</taxon>
    </lineage>
</organism>
<dbReference type="Proteomes" id="UP000504606">
    <property type="component" value="Unplaced"/>
</dbReference>
<dbReference type="GeneID" id="113218038"/>